<protein>
    <recommendedName>
        <fullName evidence="6">Alpha-galactosidase NEW3 domain-containing protein</fullName>
    </recommendedName>
</protein>
<dbReference type="Proteomes" id="UP000468638">
    <property type="component" value="Unassembled WGS sequence"/>
</dbReference>
<gene>
    <name evidence="4" type="ORF">GLW05_12220</name>
</gene>
<proteinExistence type="predicted"/>
<dbReference type="GO" id="GO:0016811">
    <property type="term" value="F:hydrolase activity, acting on carbon-nitrogen (but not peptide) bonds, in linear amides"/>
    <property type="evidence" value="ECO:0007669"/>
    <property type="project" value="TreeGrafter"/>
</dbReference>
<dbReference type="InterPro" id="IPR029062">
    <property type="entry name" value="Class_I_gatase-like"/>
</dbReference>
<dbReference type="EMBL" id="WMEQ01000008">
    <property type="protein sequence ID" value="MYL34363.1"/>
    <property type="molecule type" value="Genomic_DNA"/>
</dbReference>
<dbReference type="SUPFAM" id="SSF52317">
    <property type="entry name" value="Class I glutamine amidotransferase-like"/>
    <property type="match status" value="1"/>
</dbReference>
<organism evidence="4 5">
    <name type="scientific">Pontibacillus yanchengensis</name>
    <dbReference type="NCBI Taxonomy" id="462910"/>
    <lineage>
        <taxon>Bacteria</taxon>
        <taxon>Bacillati</taxon>
        <taxon>Bacillota</taxon>
        <taxon>Bacilli</taxon>
        <taxon>Bacillales</taxon>
        <taxon>Bacillaceae</taxon>
        <taxon>Pontibacillus</taxon>
    </lineage>
</organism>
<evidence type="ECO:0000313" key="4">
    <source>
        <dbReference type="EMBL" id="MYL34363.1"/>
    </source>
</evidence>
<comment type="cofactor">
    <cofactor evidence="1">
        <name>Zn(2+)</name>
        <dbReference type="ChEBI" id="CHEBI:29105"/>
    </cofactor>
</comment>
<name>A0A6I5A1M7_9BACI</name>
<evidence type="ECO:0000313" key="5">
    <source>
        <dbReference type="Proteomes" id="UP000468638"/>
    </source>
</evidence>
<dbReference type="AlphaFoldDB" id="A0A6I5A1M7"/>
<reference evidence="4 5" key="1">
    <citation type="submission" date="2019-11" db="EMBL/GenBank/DDBJ databases">
        <title>Genome sequences of 17 halophilic strains isolated from different environments.</title>
        <authorList>
            <person name="Furrow R.E."/>
        </authorList>
    </citation>
    <scope>NUCLEOTIDE SEQUENCE [LARGE SCALE GENOMIC DNA]</scope>
    <source>
        <strain evidence="4 5">22514_16_FS</strain>
    </source>
</reference>
<dbReference type="Pfam" id="PF02585">
    <property type="entry name" value="PIG-L"/>
    <property type="match status" value="1"/>
</dbReference>
<dbReference type="PANTHER" id="PTHR12993:SF11">
    <property type="entry name" value="N-ACETYLGLUCOSAMINYL-PHOSPHATIDYLINOSITOL DE-N-ACETYLASE"/>
    <property type="match status" value="1"/>
</dbReference>
<dbReference type="SUPFAM" id="SSF102588">
    <property type="entry name" value="LmbE-like"/>
    <property type="match status" value="1"/>
</dbReference>
<keyword evidence="3" id="KW-0732">Signal</keyword>
<sequence length="841" mass="95254">MKKFCSTLLAFLLVGSLFSPTSLKGEEVTNEKLDLWESVVPLTTTTSFMNTGAHPDDERSHFLAYLSRGQGVQTSFLLSTRGQGGQNEIGSELGNELGIIRTNELQASSNVLGIETFFLNQGLNDSVKDFGFSKSAEETLNKWGETKTYERLIHYIRQFKPDIIMPSFRNVDTQHGHHRAMTMLTKKAFKDAANPDVFPDQLDNGLSTWQAKKMYLPAETEEQTTTSIQIGINDTHYDMTYPQLGEKARYLHESQGMGKEVGDGEETVNLQLVKSTVGDIPEHEDTIFENIPYDFNDHAKSLTKSENAYKNKLIRLQKDLEAVKDAYPNAEKVFTEAKQTLDELQKLKSKMNKGNKLEAETKKTLLHKLEVKEKQLVDTIYEAAQIDVNVQVNDSKLTDRDETKVSVKVENNGTHNIEAIRSKLSIPADWKMVGDQNYTTLKSGENTTFHYKVKTDINKYYNPYNNPAIQANITLKVGNQFLTKQYKPNETVAQLPEVSLTLEPEKLVINTNDVKESTSLDVQVEKFAEGDLTTEVSLNLPKGWKAEPNSKTVRFNEDEENKQVSFELIPPPTVAEGDFTITPKAKVGNKIISESVQTIQYEHIGTDYSISDAKVEGTAFPLDYPNDLKVGYVDSGFDKVAEQLTNIGMDITKLNKEQLQNGDLSKYDTIVTGIRAYLSREDLLNNNKQLLEYVENGGHLVVQYNKPWDNWDPQATAPYKLVIGQPSIKWRVTHEDAPIEVLKPDSPLFNYPNSIKQSDWEGWVQERGLYFPMEWSDKYETYVSVADPGEDAFKSGILMADYGEGSYLYSNLVWYRQIQNQVPGGYRIFTNLISYPYHDTK</sequence>
<feature type="chain" id="PRO_5039431320" description="Alpha-galactosidase NEW3 domain-containing protein" evidence="3">
    <location>
        <begin position="25"/>
        <end position="841"/>
    </location>
</feature>
<evidence type="ECO:0000256" key="3">
    <source>
        <dbReference type="SAM" id="SignalP"/>
    </source>
</evidence>
<keyword evidence="2" id="KW-0175">Coiled coil</keyword>
<dbReference type="Gene3D" id="3.40.50.10320">
    <property type="entry name" value="LmbE-like"/>
    <property type="match status" value="1"/>
</dbReference>
<dbReference type="InterPro" id="IPR003737">
    <property type="entry name" value="GlcNAc_PI_deacetylase-related"/>
</dbReference>
<dbReference type="PANTHER" id="PTHR12993">
    <property type="entry name" value="N-ACETYLGLUCOSAMINYL-PHOSPHATIDYLINOSITOL DE-N-ACETYLASE-RELATED"/>
    <property type="match status" value="1"/>
</dbReference>
<comment type="caution">
    <text evidence="4">The sequence shown here is derived from an EMBL/GenBank/DDBJ whole genome shotgun (WGS) entry which is preliminary data.</text>
</comment>
<feature type="coiled-coil region" evidence="2">
    <location>
        <begin position="306"/>
        <end position="350"/>
    </location>
</feature>
<evidence type="ECO:0000256" key="2">
    <source>
        <dbReference type="SAM" id="Coils"/>
    </source>
</evidence>
<evidence type="ECO:0008006" key="6">
    <source>
        <dbReference type="Google" id="ProtNLM"/>
    </source>
</evidence>
<accession>A0A6I5A1M7</accession>
<dbReference type="OrthoDB" id="9759749at2"/>
<feature type="signal peptide" evidence="3">
    <location>
        <begin position="1"/>
        <end position="24"/>
    </location>
</feature>
<evidence type="ECO:0000256" key="1">
    <source>
        <dbReference type="ARBA" id="ARBA00001947"/>
    </source>
</evidence>
<dbReference type="InterPro" id="IPR024078">
    <property type="entry name" value="LmbE-like_dom_sf"/>
</dbReference>
<dbReference type="RefSeq" id="WP_160848652.1">
    <property type="nucleotide sequence ID" value="NZ_WMEQ01000008.1"/>
</dbReference>